<feature type="compositionally biased region" description="Polar residues" evidence="1">
    <location>
        <begin position="32"/>
        <end position="47"/>
    </location>
</feature>
<dbReference type="InterPro" id="IPR045107">
    <property type="entry name" value="SAC3/GANP/THP3"/>
</dbReference>
<dbReference type="Proteomes" id="UP001054902">
    <property type="component" value="Unassembled WGS sequence"/>
</dbReference>
<protein>
    <recommendedName>
        <fullName evidence="2">SAC3/GANP/THP3 conserved domain-containing protein</fullName>
    </recommendedName>
</protein>
<evidence type="ECO:0000313" key="3">
    <source>
        <dbReference type="EMBL" id="GFH57670.1"/>
    </source>
</evidence>
<feature type="region of interest" description="Disordered" evidence="1">
    <location>
        <begin position="247"/>
        <end position="309"/>
    </location>
</feature>
<keyword evidence="4" id="KW-1185">Reference proteome</keyword>
<dbReference type="InterPro" id="IPR005062">
    <property type="entry name" value="SAC3/GANP/THP3_conserved"/>
</dbReference>
<evidence type="ECO:0000259" key="2">
    <source>
        <dbReference type="Pfam" id="PF03399"/>
    </source>
</evidence>
<dbReference type="PANTHER" id="PTHR12436">
    <property type="entry name" value="80 KDA MCM3-ASSOCIATED PROTEIN"/>
    <property type="match status" value="1"/>
</dbReference>
<evidence type="ECO:0000313" key="4">
    <source>
        <dbReference type="Proteomes" id="UP001054902"/>
    </source>
</evidence>
<dbReference type="Gene3D" id="1.25.40.990">
    <property type="match status" value="1"/>
</dbReference>
<name>A0AAD3D6Y4_9STRA</name>
<dbReference type="EMBL" id="BLLK01000058">
    <property type="protein sequence ID" value="GFH57670.1"/>
    <property type="molecule type" value="Genomic_DNA"/>
</dbReference>
<feature type="domain" description="SAC3/GANP/THP3 conserved" evidence="2">
    <location>
        <begin position="416"/>
        <end position="661"/>
    </location>
</feature>
<dbReference type="PANTHER" id="PTHR12436:SF4">
    <property type="entry name" value="LEUKOCYTE RECEPTOR CLUSTER MEMBER 8"/>
    <property type="match status" value="1"/>
</dbReference>
<feature type="region of interest" description="Disordered" evidence="1">
    <location>
        <begin position="32"/>
        <end position="57"/>
    </location>
</feature>
<comment type="caution">
    <text evidence="3">The sequence shown here is derived from an EMBL/GenBank/DDBJ whole genome shotgun (WGS) entry which is preliminary data.</text>
</comment>
<accession>A0AAD3D6Y4</accession>
<evidence type="ECO:0000256" key="1">
    <source>
        <dbReference type="SAM" id="MobiDB-lite"/>
    </source>
</evidence>
<dbReference type="AlphaFoldDB" id="A0AAD3D6Y4"/>
<dbReference type="Pfam" id="PF03399">
    <property type="entry name" value="SAC3_GANP"/>
    <property type="match status" value="1"/>
</dbReference>
<proteinExistence type="predicted"/>
<sequence>MTSNNNFQHNYMSLGGLTNGISSSTTGSHWNGTAWVSNTSNQHQASNPIPPPSTELPQIPENLKGTINVNNASVEQLTTFYSEVYAYWDAQVNACKTSGDTSSTSYQWSVYYADLSSRAAHHYNGLKNDPKYKTRNAVQPPSGTGPPPSFKNYAHRCMKQCSTETQRSSMKSMVEMTIRKALQDGTMHTKNWNIEPLIPLYQSSSSSLSYSAAVMAKNANISATTGKSNHNLVSHSFSNQDSKAIAQQDGKYYGPSATTTSSNKKRKWDDVPVTSKSKSQKLPENDSYYGHGSSAPTSPVKSTKKGKTKSAKLDLDGDFISLSSLSTDQYTKGKGKLVKLTSTTSSKKKKKTNEGFDASKSKLASRANRFSGQGGIQTATSTALHSNYSQGIDRYMGKTVIGTGSKTKLSEEDYEKMTVKGTCQKLEKEFLRLTAPPKAELVRPQPVLEKHLKNIIKLRKQITDAKIRGKKVKDMREYNWVCSQMKAIRQDLTVQRIFNSFSVKVYETHARIALEENDLNEYNQSQTQLKDLYESLLHSKDKDDAVEGLKNQNEFIAYRIIYHVFLTLNKKYQGGSSDLLKILLNLSNKQRANPFISHALKVRVAVADNDYHAFFKLRNECQNHGIYLMDKMITQMRSIGLKCMIKSYRPSLNKDFILNELGFDKSQYKKEGKQWLSGSRCVLSNDGDFVMTKESVLDESFLSGNQTSSLI</sequence>
<feature type="region of interest" description="Disordered" evidence="1">
    <location>
        <begin position="344"/>
        <end position="374"/>
    </location>
</feature>
<feature type="region of interest" description="Disordered" evidence="1">
    <location>
        <begin position="124"/>
        <end position="151"/>
    </location>
</feature>
<dbReference type="GO" id="GO:0005634">
    <property type="term" value="C:nucleus"/>
    <property type="evidence" value="ECO:0007669"/>
    <property type="project" value="TreeGrafter"/>
</dbReference>
<reference evidence="3 4" key="1">
    <citation type="journal article" date="2021" name="Sci. Rep.">
        <title>The genome of the diatom Chaetoceros tenuissimus carries an ancient integrated fragment of an extant virus.</title>
        <authorList>
            <person name="Hongo Y."/>
            <person name="Kimura K."/>
            <person name="Takaki Y."/>
            <person name="Yoshida Y."/>
            <person name="Baba S."/>
            <person name="Kobayashi G."/>
            <person name="Nagasaki K."/>
            <person name="Hano T."/>
            <person name="Tomaru Y."/>
        </authorList>
    </citation>
    <scope>NUCLEOTIDE SEQUENCE [LARGE SCALE GENOMIC DNA]</scope>
    <source>
        <strain evidence="3 4">NIES-3715</strain>
    </source>
</reference>
<gene>
    <name evidence="3" type="ORF">CTEN210_14146</name>
</gene>
<organism evidence="3 4">
    <name type="scientific">Chaetoceros tenuissimus</name>
    <dbReference type="NCBI Taxonomy" id="426638"/>
    <lineage>
        <taxon>Eukaryota</taxon>
        <taxon>Sar</taxon>
        <taxon>Stramenopiles</taxon>
        <taxon>Ochrophyta</taxon>
        <taxon>Bacillariophyta</taxon>
        <taxon>Coscinodiscophyceae</taxon>
        <taxon>Chaetocerotophycidae</taxon>
        <taxon>Chaetocerotales</taxon>
        <taxon>Chaetocerotaceae</taxon>
        <taxon>Chaetoceros</taxon>
    </lineage>
</organism>